<keyword evidence="1" id="KW-0732">Signal</keyword>
<dbReference type="SUPFAM" id="SSF55166">
    <property type="entry name" value="Hedgehog/DD-peptidase"/>
    <property type="match status" value="1"/>
</dbReference>
<evidence type="ECO:0000256" key="1">
    <source>
        <dbReference type="SAM" id="SignalP"/>
    </source>
</evidence>
<feature type="domain" description="Peptidase M15A C-terminal" evidence="2">
    <location>
        <begin position="51"/>
        <end position="131"/>
    </location>
</feature>
<dbReference type="STRING" id="1612624.ADU59_03725"/>
<dbReference type="InterPro" id="IPR013230">
    <property type="entry name" value="Peptidase_M15A_C"/>
</dbReference>
<dbReference type="Pfam" id="PF08291">
    <property type="entry name" value="Peptidase_M15_3"/>
    <property type="match status" value="1"/>
</dbReference>
<keyword evidence="4" id="KW-1185">Reference proteome</keyword>
<dbReference type="Proteomes" id="UP000093111">
    <property type="component" value="Unassembled WGS sequence"/>
</dbReference>
<dbReference type="RefSeq" id="WP_068951787.1">
    <property type="nucleotide sequence ID" value="NZ_LGLV01000004.1"/>
</dbReference>
<evidence type="ECO:0000259" key="2">
    <source>
        <dbReference type="Pfam" id="PF08291"/>
    </source>
</evidence>
<accession>A0A1C7P882</accession>
<gene>
    <name evidence="3" type="ORF">ADU59_03725</name>
</gene>
<dbReference type="EMBL" id="LGLV01000004">
    <property type="protein sequence ID" value="OBZ97216.1"/>
    <property type="molecule type" value="Genomic_DNA"/>
</dbReference>
<sequence>MRTVFSIALACLLAAAFLPTADAKDRQRKVKLPVHRMTAAYSVQTVSVATECFSPKLEGILAHIAAKTGRRPLVTSGHRPRAHRAGSLHRRCQAADIRVPGVSESTIIAAAKTAPGIGGIGRYCNGIIHVDIGPRRQWTYCGKSGGGILSAKRRSARRA</sequence>
<comment type="caution">
    <text evidence="3">The sequence shown here is derived from an EMBL/GenBank/DDBJ whole genome shotgun (WGS) entry which is preliminary data.</text>
</comment>
<dbReference type="PATRIC" id="fig|1612624.7.peg.777"/>
<feature type="signal peptide" evidence="1">
    <location>
        <begin position="1"/>
        <end position="23"/>
    </location>
</feature>
<feature type="chain" id="PRO_5008890335" evidence="1">
    <location>
        <begin position="24"/>
        <end position="159"/>
    </location>
</feature>
<evidence type="ECO:0000313" key="4">
    <source>
        <dbReference type="Proteomes" id="UP000093111"/>
    </source>
</evidence>
<proteinExistence type="predicted"/>
<organism evidence="3 4">
    <name type="scientific">Pararhizobium polonicum</name>
    <dbReference type="NCBI Taxonomy" id="1612624"/>
    <lineage>
        <taxon>Bacteria</taxon>
        <taxon>Pseudomonadati</taxon>
        <taxon>Pseudomonadota</taxon>
        <taxon>Alphaproteobacteria</taxon>
        <taxon>Hyphomicrobiales</taxon>
        <taxon>Rhizobiaceae</taxon>
        <taxon>Rhizobium/Agrobacterium group</taxon>
        <taxon>Pararhizobium</taxon>
    </lineage>
</organism>
<dbReference type="Gene3D" id="3.30.1380.10">
    <property type="match status" value="1"/>
</dbReference>
<reference evidence="3 4" key="1">
    <citation type="journal article" date="2016" name="Syst. Appl. Microbiol.">
        <title>Pararhizobium polonicum sp. nov. isolated from tumors on stone fruit rootstocks.</title>
        <authorList>
            <person name="Pulawska J."/>
            <person name="Kuzmanovic N."/>
            <person name="Willems A."/>
            <person name="Pothier J.F."/>
        </authorList>
    </citation>
    <scope>NUCLEOTIDE SEQUENCE [LARGE SCALE GENOMIC DNA]</scope>
    <source>
        <strain evidence="3 4">F5.1</strain>
    </source>
</reference>
<name>A0A1C7P882_9HYPH</name>
<dbReference type="AlphaFoldDB" id="A0A1C7P882"/>
<evidence type="ECO:0000313" key="3">
    <source>
        <dbReference type="EMBL" id="OBZ97216.1"/>
    </source>
</evidence>
<protein>
    <submittedName>
        <fullName evidence="3">Peptidase M15</fullName>
    </submittedName>
</protein>
<dbReference type="OrthoDB" id="8382078at2"/>
<dbReference type="InterPro" id="IPR009045">
    <property type="entry name" value="Zn_M74/Hedgehog-like"/>
</dbReference>